<keyword evidence="1" id="KW-0812">Transmembrane</keyword>
<reference evidence="2" key="1">
    <citation type="submission" date="2016-03" db="EMBL/GenBank/DDBJ databases">
        <authorList>
            <person name="Ploux O."/>
        </authorList>
    </citation>
    <scope>NUCLEOTIDE SEQUENCE</scope>
    <source>
        <strain evidence="2">UC10</strain>
    </source>
</reference>
<proteinExistence type="predicted"/>
<accession>A0A1Y5PK32</accession>
<sequence>MTVYEVLTIAVIVVLGTAATAGIYLGLLNWIGGAYIVRCATCRHLTVSSDRQQPQSCAHCRHPVLMHPVHAAHHPREFADVRVVSDSLKY</sequence>
<protein>
    <submittedName>
        <fullName evidence="2">Uncharacterized protein</fullName>
    </submittedName>
</protein>
<keyword evidence="1" id="KW-1133">Transmembrane helix</keyword>
<dbReference type="EMBL" id="FLQS01000027">
    <property type="protein sequence ID" value="SBS76531.1"/>
    <property type="molecule type" value="Genomic_DNA"/>
</dbReference>
<gene>
    <name evidence="2" type="ORF">MHPYR_330022</name>
</gene>
<evidence type="ECO:0000313" key="2">
    <source>
        <dbReference type="EMBL" id="SBS76531.1"/>
    </source>
</evidence>
<evidence type="ECO:0000256" key="1">
    <source>
        <dbReference type="SAM" id="Phobius"/>
    </source>
</evidence>
<name>A0A1Y5PK32_9MYCO</name>
<keyword evidence="1" id="KW-0472">Membrane</keyword>
<feature type="transmembrane region" description="Helical" evidence="1">
    <location>
        <begin position="6"/>
        <end position="28"/>
    </location>
</feature>
<organism evidence="2">
    <name type="scientific">uncultured Mycobacterium sp</name>
    <dbReference type="NCBI Taxonomy" id="171292"/>
    <lineage>
        <taxon>Bacteria</taxon>
        <taxon>Bacillati</taxon>
        <taxon>Actinomycetota</taxon>
        <taxon>Actinomycetes</taxon>
        <taxon>Mycobacteriales</taxon>
        <taxon>Mycobacteriaceae</taxon>
        <taxon>Mycobacterium</taxon>
        <taxon>environmental samples</taxon>
    </lineage>
</organism>
<dbReference type="AlphaFoldDB" id="A0A1Y5PK32"/>